<feature type="transmembrane region" description="Helical" evidence="1">
    <location>
        <begin position="99"/>
        <end position="118"/>
    </location>
</feature>
<sequence length="127" mass="14144">MTNLPRLCWTAAAWLAFCEMLFNFQTLLSNPVHETVLPGASYIILVGWTGLALYGTYYRISRRHYDGLDKSQVFLAITGTLIVAAGIAIIKIGGPSLPFYIGFFLQLASMGLFAWITLRRPIPMLTI</sequence>
<keyword evidence="1" id="KW-1133">Transmembrane helix</keyword>
<dbReference type="RefSeq" id="WP_114087633.1">
    <property type="nucleotide sequence ID" value="NZ_JPWH01000004.1"/>
</dbReference>
<protein>
    <submittedName>
        <fullName evidence="2">Uncharacterized protein</fullName>
    </submittedName>
</protein>
<gene>
    <name evidence="2" type="ORF">TH25_06955</name>
</gene>
<dbReference type="Proteomes" id="UP000252517">
    <property type="component" value="Unassembled WGS sequence"/>
</dbReference>
<keyword evidence="1" id="KW-0472">Membrane</keyword>
<feature type="transmembrane region" description="Helical" evidence="1">
    <location>
        <begin position="39"/>
        <end position="60"/>
    </location>
</feature>
<evidence type="ECO:0000313" key="2">
    <source>
        <dbReference type="EMBL" id="RCK52258.1"/>
    </source>
</evidence>
<keyword evidence="1" id="KW-0812">Transmembrane</keyword>
<evidence type="ECO:0000313" key="3">
    <source>
        <dbReference type="Proteomes" id="UP000252517"/>
    </source>
</evidence>
<dbReference type="AlphaFoldDB" id="A0A367XF26"/>
<name>A0A367XF26_9PROT</name>
<organism evidence="2 3">
    <name type="scientific">Thalassospira profundimaris</name>
    <dbReference type="NCBI Taxonomy" id="502049"/>
    <lineage>
        <taxon>Bacteria</taxon>
        <taxon>Pseudomonadati</taxon>
        <taxon>Pseudomonadota</taxon>
        <taxon>Alphaproteobacteria</taxon>
        <taxon>Rhodospirillales</taxon>
        <taxon>Thalassospiraceae</taxon>
        <taxon>Thalassospira</taxon>
    </lineage>
</organism>
<accession>A0A367XF26</accession>
<dbReference type="EMBL" id="JPWH01000004">
    <property type="protein sequence ID" value="RCK52258.1"/>
    <property type="molecule type" value="Genomic_DNA"/>
</dbReference>
<feature type="transmembrane region" description="Helical" evidence="1">
    <location>
        <begin position="72"/>
        <end position="93"/>
    </location>
</feature>
<proteinExistence type="predicted"/>
<dbReference type="OrthoDB" id="9808748at2"/>
<comment type="caution">
    <text evidence="2">The sequence shown here is derived from an EMBL/GenBank/DDBJ whole genome shotgun (WGS) entry which is preliminary data.</text>
</comment>
<evidence type="ECO:0000256" key="1">
    <source>
        <dbReference type="SAM" id="Phobius"/>
    </source>
</evidence>
<reference evidence="2 3" key="1">
    <citation type="submission" date="2014-07" db="EMBL/GenBank/DDBJ databases">
        <title>Draft genome sequence of Thalassospira profundimaris S25-3-2.</title>
        <authorList>
            <person name="Lai Q."/>
            <person name="Shao Z."/>
        </authorList>
    </citation>
    <scope>NUCLEOTIDE SEQUENCE [LARGE SCALE GENOMIC DNA]</scope>
    <source>
        <strain evidence="2 3">S25-3-2</strain>
    </source>
</reference>